<dbReference type="AlphaFoldDB" id="A0AAV9WQI8"/>
<keyword evidence="4" id="KW-1185">Reference proteome</keyword>
<evidence type="ECO:0000256" key="1">
    <source>
        <dbReference type="SAM" id="MobiDB-lite"/>
    </source>
</evidence>
<sequence length="158" mass="18640">MGTINLRIPLLNLLLISTAITVPVFAIMYRSSIRQTLRPSSKKKRNREKKEEKEEKKPRVMLGRMPLPKSKKLWQDRKSEMEEGRLFLPILEEELEEKMEEAMPQDKLEYEIMPEDQVIPDLVVTGPHEDRVIYEDQIVLEGEITPLDRISRTCLRIR</sequence>
<feature type="region of interest" description="Disordered" evidence="1">
    <location>
        <begin position="37"/>
        <end position="62"/>
    </location>
</feature>
<feature type="compositionally biased region" description="Basic and acidic residues" evidence="1">
    <location>
        <begin position="48"/>
        <end position="58"/>
    </location>
</feature>
<dbReference type="Proteomes" id="UP001370758">
    <property type="component" value="Unassembled WGS sequence"/>
</dbReference>
<evidence type="ECO:0000313" key="3">
    <source>
        <dbReference type="EMBL" id="KAK6512542.1"/>
    </source>
</evidence>
<organism evidence="3 4">
    <name type="scientific">Arthrobotrys musiformis</name>
    <dbReference type="NCBI Taxonomy" id="47236"/>
    <lineage>
        <taxon>Eukaryota</taxon>
        <taxon>Fungi</taxon>
        <taxon>Dikarya</taxon>
        <taxon>Ascomycota</taxon>
        <taxon>Pezizomycotina</taxon>
        <taxon>Orbiliomycetes</taxon>
        <taxon>Orbiliales</taxon>
        <taxon>Orbiliaceae</taxon>
        <taxon>Arthrobotrys</taxon>
    </lineage>
</organism>
<dbReference type="EMBL" id="JAVHJL010000001">
    <property type="protein sequence ID" value="KAK6512542.1"/>
    <property type="molecule type" value="Genomic_DNA"/>
</dbReference>
<name>A0AAV9WQI8_9PEZI</name>
<keyword evidence="2" id="KW-0812">Transmembrane</keyword>
<reference evidence="3 4" key="1">
    <citation type="submission" date="2023-08" db="EMBL/GenBank/DDBJ databases">
        <authorList>
            <person name="Palmer J.M."/>
        </authorList>
    </citation>
    <scope>NUCLEOTIDE SEQUENCE [LARGE SCALE GENOMIC DNA]</scope>
    <source>
        <strain evidence="3 4">TWF481</strain>
    </source>
</reference>
<proteinExistence type="predicted"/>
<comment type="caution">
    <text evidence="3">The sequence shown here is derived from an EMBL/GenBank/DDBJ whole genome shotgun (WGS) entry which is preliminary data.</text>
</comment>
<evidence type="ECO:0000256" key="2">
    <source>
        <dbReference type="SAM" id="Phobius"/>
    </source>
</evidence>
<evidence type="ECO:0000313" key="4">
    <source>
        <dbReference type="Proteomes" id="UP001370758"/>
    </source>
</evidence>
<accession>A0AAV9WQI8</accession>
<gene>
    <name evidence="3" type="ORF">TWF481_001427</name>
</gene>
<keyword evidence="2" id="KW-0472">Membrane</keyword>
<protein>
    <submittedName>
        <fullName evidence="3">Uncharacterized protein</fullName>
    </submittedName>
</protein>
<feature type="transmembrane region" description="Helical" evidence="2">
    <location>
        <begin position="6"/>
        <end position="29"/>
    </location>
</feature>
<keyword evidence="2" id="KW-1133">Transmembrane helix</keyword>